<feature type="transmembrane region" description="Helical" evidence="5">
    <location>
        <begin position="246"/>
        <end position="270"/>
    </location>
</feature>
<keyword evidence="2 5" id="KW-0812">Transmembrane</keyword>
<evidence type="ECO:0000256" key="2">
    <source>
        <dbReference type="ARBA" id="ARBA00022692"/>
    </source>
</evidence>
<name>A0ABQ9P6P6_9PEZI</name>
<dbReference type="EMBL" id="JAPDRL010000003">
    <property type="protein sequence ID" value="KAJ9669259.1"/>
    <property type="molecule type" value="Genomic_DNA"/>
</dbReference>
<evidence type="ECO:0000256" key="3">
    <source>
        <dbReference type="ARBA" id="ARBA00022989"/>
    </source>
</evidence>
<dbReference type="Proteomes" id="UP001172684">
    <property type="component" value="Unassembled WGS sequence"/>
</dbReference>
<keyword evidence="3 5" id="KW-1133">Transmembrane helix</keyword>
<comment type="subcellular location">
    <subcellularLocation>
        <location evidence="1">Cell membrane</location>
        <topology evidence="1">Multi-pass membrane protein</topology>
    </subcellularLocation>
</comment>
<dbReference type="SUPFAM" id="SSF144083">
    <property type="entry name" value="Magnesium transport protein CorA, transmembrane region"/>
    <property type="match status" value="1"/>
</dbReference>
<accession>A0ABQ9P6P6</accession>
<proteinExistence type="predicted"/>
<reference evidence="6" key="1">
    <citation type="submission" date="2022-10" db="EMBL/GenBank/DDBJ databases">
        <title>Culturing micro-colonial fungi from biological soil crusts in the Mojave desert and describing Neophaeococcomyces mojavensis, and introducing the new genera and species Taxawa tesnikishii.</title>
        <authorList>
            <person name="Kurbessoian T."/>
            <person name="Stajich J.E."/>
        </authorList>
    </citation>
    <scope>NUCLEOTIDE SEQUENCE</scope>
    <source>
        <strain evidence="6">TK_1</strain>
    </source>
</reference>
<dbReference type="PANTHER" id="PTHR46494">
    <property type="entry name" value="CORA FAMILY METAL ION TRANSPORTER (EUROFUNG)"/>
    <property type="match status" value="1"/>
</dbReference>
<dbReference type="Gene3D" id="1.20.58.340">
    <property type="entry name" value="Magnesium transport protein CorA, transmembrane region"/>
    <property type="match status" value="1"/>
</dbReference>
<evidence type="ECO:0008006" key="8">
    <source>
        <dbReference type="Google" id="ProtNLM"/>
    </source>
</evidence>
<sequence length="376" mass="43139">MPFSPLDIPSDISIISEDVFSYFKDVKSLFSEDEALYYTPLTLPDEFARAWMHWLLSMVRWEPTTTAYVNHCVECVNLISSGVSKLERNLPITRLAEKEAAMPLGIMSLVIRRVLEDFTHPHPDVITSYWDYFNQLSRDIEEDPYNRAHQRSISFLRQEVDAITRVLNEQIQILENFKSGLETRLDYSPNPINLDGERVEDRVVYNCLASVGGKLNSFQDMRNQLDSLQIWNIQMIDSNKDRQETALYVFTIVTVIFLPLSFVSGFLGMNTSDIRDMSSKQWLFWAIGIPLTSVIIIVGLLWVGHAAPAEQRDSYLAPAAQAYAMDTPPKGPLIQRHAHPLPRHGTYRDSAQVPGRAWTVHRQPTYGRPFDLEKYP</sequence>
<keyword evidence="4 5" id="KW-0472">Membrane</keyword>
<protein>
    <recommendedName>
        <fullName evidence="8">Magnesium transporter</fullName>
    </recommendedName>
</protein>
<gene>
    <name evidence="6" type="ORF">H2201_000611</name>
</gene>
<dbReference type="Pfam" id="PF01544">
    <property type="entry name" value="CorA"/>
    <property type="match status" value="1"/>
</dbReference>
<dbReference type="InterPro" id="IPR002523">
    <property type="entry name" value="MgTranspt_CorA/ZnTranspt_ZntB"/>
</dbReference>
<organism evidence="6 7">
    <name type="scientific">Coniosporium apollinis</name>
    <dbReference type="NCBI Taxonomy" id="61459"/>
    <lineage>
        <taxon>Eukaryota</taxon>
        <taxon>Fungi</taxon>
        <taxon>Dikarya</taxon>
        <taxon>Ascomycota</taxon>
        <taxon>Pezizomycotina</taxon>
        <taxon>Dothideomycetes</taxon>
        <taxon>Dothideomycetes incertae sedis</taxon>
        <taxon>Coniosporium</taxon>
    </lineage>
</organism>
<evidence type="ECO:0000256" key="1">
    <source>
        <dbReference type="ARBA" id="ARBA00004651"/>
    </source>
</evidence>
<evidence type="ECO:0000256" key="4">
    <source>
        <dbReference type="ARBA" id="ARBA00023136"/>
    </source>
</evidence>
<evidence type="ECO:0000313" key="6">
    <source>
        <dbReference type="EMBL" id="KAJ9669259.1"/>
    </source>
</evidence>
<dbReference type="PANTHER" id="PTHR46494:SF1">
    <property type="entry name" value="CORA FAMILY METAL ION TRANSPORTER (EUROFUNG)"/>
    <property type="match status" value="1"/>
</dbReference>
<comment type="caution">
    <text evidence="6">The sequence shown here is derived from an EMBL/GenBank/DDBJ whole genome shotgun (WGS) entry which is preliminary data.</text>
</comment>
<dbReference type="InterPro" id="IPR045863">
    <property type="entry name" value="CorA_TM1_TM2"/>
</dbReference>
<keyword evidence="7" id="KW-1185">Reference proteome</keyword>
<feature type="transmembrane region" description="Helical" evidence="5">
    <location>
        <begin position="282"/>
        <end position="304"/>
    </location>
</feature>
<evidence type="ECO:0000313" key="7">
    <source>
        <dbReference type="Proteomes" id="UP001172684"/>
    </source>
</evidence>
<evidence type="ECO:0000256" key="5">
    <source>
        <dbReference type="SAM" id="Phobius"/>
    </source>
</evidence>